<dbReference type="SMART" id="SM00148">
    <property type="entry name" value="PLCXc"/>
    <property type="match status" value="1"/>
</dbReference>
<feature type="domain" description="C2" evidence="18">
    <location>
        <begin position="1082"/>
        <end position="1206"/>
    </location>
</feature>
<dbReference type="GO" id="GO:0048015">
    <property type="term" value="P:phosphatidylinositol-mediated signaling"/>
    <property type="evidence" value="ECO:0007669"/>
    <property type="project" value="TreeGrafter"/>
</dbReference>
<evidence type="ECO:0000256" key="6">
    <source>
        <dbReference type="ARBA" id="ARBA00022837"/>
    </source>
</evidence>
<keyword evidence="4" id="KW-0677">Repeat</keyword>
<evidence type="ECO:0000256" key="1">
    <source>
        <dbReference type="ARBA" id="ARBA00001913"/>
    </source>
</evidence>
<keyword evidence="22" id="KW-1185">Reference proteome</keyword>
<dbReference type="Pfam" id="PF00018">
    <property type="entry name" value="SH3_1"/>
    <property type="match status" value="1"/>
</dbReference>
<dbReference type="PANTHER" id="PTHR10336:SF159">
    <property type="entry name" value="1-PHOSPHATIDYLINOSITOL 4,5-BISPHOSPHATE PHOSPHODIESTERASE GAMMA"/>
    <property type="match status" value="1"/>
</dbReference>
<dbReference type="InterPro" id="IPR001849">
    <property type="entry name" value="PH_domain"/>
</dbReference>
<dbReference type="PROSITE" id="PS50007">
    <property type="entry name" value="PIPLC_X_DOMAIN"/>
    <property type="match status" value="1"/>
</dbReference>
<keyword evidence="8 13" id="KW-0727">SH2 domain</keyword>
<feature type="domain" description="PH" evidence="17">
    <location>
        <begin position="23"/>
        <end position="139"/>
    </location>
</feature>
<evidence type="ECO:0000256" key="7">
    <source>
        <dbReference type="ARBA" id="ARBA00022963"/>
    </source>
</evidence>
<dbReference type="PROSITE" id="PS50002">
    <property type="entry name" value="SH3"/>
    <property type="match status" value="1"/>
</dbReference>
<dbReference type="SUPFAM" id="SSF50729">
    <property type="entry name" value="PH domain-like"/>
    <property type="match status" value="1"/>
</dbReference>
<dbReference type="InterPro" id="IPR057061">
    <property type="entry name" value="PLCG_EF-hand_2"/>
</dbReference>
<evidence type="ECO:0000259" key="17">
    <source>
        <dbReference type="PROSITE" id="PS50003"/>
    </source>
</evidence>
<dbReference type="FunFam" id="3.30.505.10:FF:000011">
    <property type="entry name" value="1-phosphatidylinositol 4,5-bisphosphate phosphodiesterase gamma"/>
    <property type="match status" value="1"/>
</dbReference>
<evidence type="ECO:0000256" key="13">
    <source>
        <dbReference type="PROSITE-ProRule" id="PRU00191"/>
    </source>
</evidence>
<dbReference type="FunFam" id="3.30.505.10:FF:000009">
    <property type="entry name" value="1-phosphatidylinositol 4,5-bisphosphate phosphodiesterase gamma"/>
    <property type="match status" value="1"/>
</dbReference>
<dbReference type="Pfam" id="PF00017">
    <property type="entry name" value="SH2"/>
    <property type="match status" value="2"/>
</dbReference>
<dbReference type="SMART" id="SM00149">
    <property type="entry name" value="PLCYc"/>
    <property type="match status" value="1"/>
</dbReference>
<dbReference type="PIRSF" id="PIRSF000952">
    <property type="entry name" value="PLC-gamma"/>
    <property type="match status" value="1"/>
</dbReference>
<dbReference type="InterPro" id="IPR011992">
    <property type="entry name" value="EF-hand-dom_pair"/>
</dbReference>
<evidence type="ECO:0000313" key="22">
    <source>
        <dbReference type="Proteomes" id="UP001153321"/>
    </source>
</evidence>
<dbReference type="CDD" id="cd11825">
    <property type="entry name" value="SH3_PLCgamma"/>
    <property type="match status" value="1"/>
</dbReference>
<evidence type="ECO:0000256" key="12">
    <source>
        <dbReference type="PIRNR" id="PIRNR000952"/>
    </source>
</evidence>
<feature type="domain" description="SH3" evidence="16">
    <location>
        <begin position="803"/>
        <end position="863"/>
    </location>
</feature>
<dbReference type="InterPro" id="IPR001711">
    <property type="entry name" value="PLipase_C_Pinositol-sp_Y"/>
</dbReference>
<dbReference type="InterPro" id="IPR000980">
    <property type="entry name" value="SH2"/>
</dbReference>
<evidence type="ECO:0000259" key="19">
    <source>
        <dbReference type="PROSITE" id="PS50008"/>
    </source>
</evidence>
<dbReference type="InterPro" id="IPR000909">
    <property type="entry name" value="PLipase_C_PInositol-sp_X_dom"/>
</dbReference>
<evidence type="ECO:0000256" key="11">
    <source>
        <dbReference type="ARBA" id="ARBA00023674"/>
    </source>
</evidence>
<dbReference type="GO" id="GO:0048468">
    <property type="term" value="P:cell development"/>
    <property type="evidence" value="ECO:0007669"/>
    <property type="project" value="UniProtKB-ARBA"/>
</dbReference>
<dbReference type="Gene3D" id="1.10.238.10">
    <property type="entry name" value="EF-hand"/>
    <property type="match status" value="2"/>
</dbReference>
<dbReference type="Pfam" id="PF00168">
    <property type="entry name" value="C2"/>
    <property type="match status" value="1"/>
</dbReference>
<evidence type="ECO:0000256" key="4">
    <source>
        <dbReference type="ARBA" id="ARBA00022737"/>
    </source>
</evidence>
<dbReference type="EMBL" id="LR824562">
    <property type="protein sequence ID" value="CAH1647496.1"/>
    <property type="molecule type" value="Genomic_DNA"/>
</dbReference>
<dbReference type="Gene3D" id="2.30.30.40">
    <property type="entry name" value="SH3 Domains"/>
    <property type="match status" value="1"/>
</dbReference>
<dbReference type="SMART" id="SM00233">
    <property type="entry name" value="PH"/>
    <property type="match status" value="2"/>
</dbReference>
<evidence type="ECO:0000256" key="2">
    <source>
        <dbReference type="ARBA" id="ARBA00022443"/>
    </source>
</evidence>
<evidence type="ECO:0000256" key="9">
    <source>
        <dbReference type="ARBA" id="ARBA00023098"/>
    </source>
</evidence>
<accession>A0A9P0IIU7</accession>
<dbReference type="PRINTS" id="PR00401">
    <property type="entry name" value="SH2DOMAIN"/>
</dbReference>
<evidence type="ECO:0000256" key="14">
    <source>
        <dbReference type="PROSITE-ProRule" id="PRU00192"/>
    </source>
</evidence>
<dbReference type="CDD" id="cd00275">
    <property type="entry name" value="C2_PLC_like"/>
    <property type="match status" value="1"/>
</dbReference>
<dbReference type="InterPro" id="IPR035024">
    <property type="entry name" value="PLC-gamma_N-SH2"/>
</dbReference>
<comment type="catalytic activity">
    <reaction evidence="11">
        <text>a 1,2-diacyl-sn-glycero-3-phospho-(1D-myo-inositol-4,5-bisphosphate) + H2O = 1D-myo-inositol 1,4,5-trisphosphate + a 1,2-diacyl-sn-glycerol + H(+)</text>
        <dbReference type="Rhea" id="RHEA:33179"/>
        <dbReference type="ChEBI" id="CHEBI:15377"/>
        <dbReference type="ChEBI" id="CHEBI:15378"/>
        <dbReference type="ChEBI" id="CHEBI:17815"/>
        <dbReference type="ChEBI" id="CHEBI:58456"/>
        <dbReference type="ChEBI" id="CHEBI:203600"/>
        <dbReference type="EC" id="3.1.4.11"/>
    </reaction>
    <physiologicalReaction direction="left-to-right" evidence="11">
        <dbReference type="Rhea" id="RHEA:33180"/>
    </physiologicalReaction>
</comment>
<dbReference type="Gene3D" id="3.20.20.190">
    <property type="entry name" value="Phosphatidylinositol (PI) phosphodiesterase"/>
    <property type="match status" value="2"/>
</dbReference>
<protein>
    <recommendedName>
        <fullName evidence="12">1-phosphatidylinositol 4,5-bisphosphate phosphodiesterase gamma</fullName>
        <ecNumber evidence="12">3.1.4.11</ecNumber>
    </recommendedName>
</protein>
<dbReference type="PROSITE" id="PS50008">
    <property type="entry name" value="PIPLC_Y_DOMAIN"/>
    <property type="match status" value="1"/>
</dbReference>
<sequence length="1227" mass="141773">MNPVCYNGGAHDRLIHEADQLISHIERGSMILKLYPRKRPERRSLSVRRETLQIIWARAGIPPKNMFEGALDIRDIKEVRLGKGSKHFERWAEEVKRLESSKCFTIYYGSEFKLRAASFAAQTDKECEAWVKGIRFLIEEAVNASYPLQIERWLRKEFYAIENAHEKEKNKCFAAKFFRLKFRRFSGVKKQHTISLKEVKGFLPKINCKIATNKLRDIFQEVDTDKRGEIGFDDFSSLYQKLIFDENSVHDIFDKYSLYCKNGSTITLREFQSFLRVEQHDRLGDDEAVASQFIRDYLRDPQRDIYEPYFTLNEFVEMLFSKQNTIWDSKHDAVTQDMTRPLSHYWISSSHNTYLTGDQFSSESSLEAYVRCLRSGCRCIELDCWDGPDGTPFIYHGHTLTTKIRFMDVLRTIKEHAFVASDYPLILSIEDNCTLPQQRRMATAFQDVFGDSLVVQPFDKNETCLPSPENLRRKIILKHKKLPEGAEETSFSFRQEEVKDLDLRNSIKNGILLLEDPVDKEWNPHAFVLTESKLYYTEHYSNQQETDAESDGEPEAEAPVVPQEELHFGECWFHGKLAGNRQEAEELLRNHAHLGDGTFLVRESVTFVGDYCLSFWRQGKVNHCRIKLKQERGVTKYYLIDTVCFDSLYSLITHYRQHPLRSQEFLITLREPVPQPNKHEGKEWFHPFCTRARAEELLRKANTDGAFLVRPSEKDNSSFAISFRTQREIKHCRIKLEGRLYTIGTVRFESLVELVSYYEKNPLYKKVTLWLPISEELVRRIIAEPDDNTVYGTPGYMDPTAFTSKVTVKALYDYRARLDDELSFCKQAIITNVDKPDGGWWRGDYGGKKHHWFPANYVQEIEVPHIPDGPGLENETAALGSLQKGVVDVLGAVVELVVGEEGGAPRWLVRIQSPQMCGPFDMAAPTREIALEWLTAIKEAAISASARSLQHKKMERTWRIAKEMSDLIVYCRSVTFNQERIRNKGFIYNEMSSFPETKAERLMCQQETSFFLKYHTKQLSRIYPKGQRIDSSNYNPVPFWNAGSQMVALNYQTPDKPMQINMGKFKENGGCGYVLKPEFMFDDGYNPYSKKSIEKKVKPMLVMLRLIGARHLIKTGRGTTSPSVEVEIIGAEYDSGTKLVTKTVADNGLNPIWNDICEFEVANPELALIRFLVQDEDMFGDRNFIGQAVFPITCLRSGYRSVPLTNAYSEELELSSLMVHISFIVTK</sequence>
<feature type="domain" description="PI-PLC Y-box" evidence="19">
    <location>
        <begin position="964"/>
        <end position="1080"/>
    </location>
</feature>
<dbReference type="Gene3D" id="2.30.29.30">
    <property type="entry name" value="Pleckstrin-homology domain (PH domain)/Phosphotyrosine-binding domain (PTB)"/>
    <property type="match status" value="1"/>
</dbReference>
<dbReference type="Gene3D" id="3.30.505.10">
    <property type="entry name" value="SH2 domain"/>
    <property type="match status" value="2"/>
</dbReference>
<dbReference type="CDD" id="cd08592">
    <property type="entry name" value="PI-PLCc_gamma"/>
    <property type="match status" value="1"/>
</dbReference>
<dbReference type="GO" id="GO:0009653">
    <property type="term" value="P:anatomical structure morphogenesis"/>
    <property type="evidence" value="ECO:0007669"/>
    <property type="project" value="UniProtKB-ARBA"/>
</dbReference>
<dbReference type="PRINTS" id="PR00452">
    <property type="entry name" value="SH3DOMAIN"/>
</dbReference>
<dbReference type="PROSITE" id="PS50004">
    <property type="entry name" value="C2"/>
    <property type="match status" value="1"/>
</dbReference>
<dbReference type="Pfam" id="PF23329">
    <property type="entry name" value="EF_HAND_1_PLCG"/>
    <property type="match status" value="1"/>
</dbReference>
<dbReference type="Pfam" id="PF00388">
    <property type="entry name" value="PI-PLC-X"/>
    <property type="match status" value="1"/>
</dbReference>
<name>A0A9P0IIU7_SPOLI</name>
<feature type="domain" description="EF-hand" evidence="20">
    <location>
        <begin position="210"/>
        <end position="245"/>
    </location>
</feature>
<dbReference type="SUPFAM" id="SSF49562">
    <property type="entry name" value="C2 domain (Calcium/lipid-binding domain, CaLB)"/>
    <property type="match status" value="1"/>
</dbReference>
<dbReference type="InterPro" id="IPR036028">
    <property type="entry name" value="SH3-like_dom_sf"/>
</dbReference>
<keyword evidence="2 14" id="KW-0728">SH3 domain</keyword>
<dbReference type="InterPro" id="IPR035892">
    <property type="entry name" value="C2_domain_sf"/>
</dbReference>
<dbReference type="GO" id="GO:0032587">
    <property type="term" value="C:ruffle membrane"/>
    <property type="evidence" value="ECO:0007669"/>
    <property type="project" value="TreeGrafter"/>
</dbReference>
<reference evidence="21" key="1">
    <citation type="submission" date="2022-02" db="EMBL/GenBank/DDBJ databases">
        <authorList>
            <person name="King R."/>
        </authorList>
    </citation>
    <scope>NUCLEOTIDE SEQUENCE</scope>
</reference>
<dbReference type="CDD" id="cd13362">
    <property type="entry name" value="PH_PLC_gamma"/>
    <property type="match status" value="1"/>
</dbReference>
<dbReference type="Gene3D" id="2.60.40.150">
    <property type="entry name" value="C2 domain"/>
    <property type="match status" value="1"/>
</dbReference>
<dbReference type="SUPFAM" id="SSF55550">
    <property type="entry name" value="SH2 domain"/>
    <property type="match status" value="2"/>
</dbReference>
<gene>
    <name evidence="21" type="ORF">SPLIT_LOCUS12847</name>
</gene>
<dbReference type="InterPro" id="IPR011993">
    <property type="entry name" value="PH-like_dom_sf"/>
</dbReference>
<dbReference type="SUPFAM" id="SSF51695">
    <property type="entry name" value="PLC-like phosphodiesterases"/>
    <property type="match status" value="1"/>
</dbReference>
<dbReference type="Pfam" id="PF23583">
    <property type="entry name" value="EF_HAND_2_PLCG"/>
    <property type="match status" value="1"/>
</dbReference>
<dbReference type="GO" id="GO:0005509">
    <property type="term" value="F:calcium ion binding"/>
    <property type="evidence" value="ECO:0007669"/>
    <property type="project" value="InterPro"/>
</dbReference>
<dbReference type="SMART" id="SM00239">
    <property type="entry name" value="C2"/>
    <property type="match status" value="1"/>
</dbReference>
<dbReference type="InterPro" id="IPR036860">
    <property type="entry name" value="SH2_dom_sf"/>
</dbReference>
<dbReference type="SMART" id="SM00054">
    <property type="entry name" value="EFh"/>
    <property type="match status" value="1"/>
</dbReference>
<keyword evidence="5 12" id="KW-0378">Hydrolase</keyword>
<dbReference type="PROSITE" id="PS50222">
    <property type="entry name" value="EF_HAND_2"/>
    <property type="match status" value="1"/>
</dbReference>
<evidence type="ECO:0000259" key="20">
    <source>
        <dbReference type="PROSITE" id="PS50222"/>
    </source>
</evidence>
<evidence type="ECO:0000256" key="5">
    <source>
        <dbReference type="ARBA" id="ARBA00022801"/>
    </source>
</evidence>
<evidence type="ECO:0000256" key="3">
    <source>
        <dbReference type="ARBA" id="ARBA00022553"/>
    </source>
</evidence>
<dbReference type="AlphaFoldDB" id="A0A9P0IIU7"/>
<dbReference type="CDD" id="cd10341">
    <property type="entry name" value="SH2_N-SH2_PLC_gamma_like"/>
    <property type="match status" value="1"/>
</dbReference>
<dbReference type="FunFam" id="2.30.30.40:FF:000051">
    <property type="entry name" value="1-phosphatidylinositol 4,5-bisphosphate phosphodiesterase gamma"/>
    <property type="match status" value="1"/>
</dbReference>
<evidence type="ECO:0000256" key="8">
    <source>
        <dbReference type="ARBA" id="ARBA00022999"/>
    </source>
</evidence>
<dbReference type="InterPro" id="IPR000008">
    <property type="entry name" value="C2_dom"/>
</dbReference>
<feature type="domain" description="SH2" evidence="15">
    <location>
        <begin position="684"/>
        <end position="773"/>
    </location>
</feature>
<dbReference type="PANTHER" id="PTHR10336">
    <property type="entry name" value="PHOSPHOINOSITIDE-SPECIFIC PHOSPHOLIPASE C FAMILY PROTEIN"/>
    <property type="match status" value="1"/>
</dbReference>
<dbReference type="PROSITE" id="PS50003">
    <property type="entry name" value="PH_DOMAIN"/>
    <property type="match status" value="1"/>
</dbReference>
<keyword evidence="3" id="KW-0597">Phosphoprotein</keyword>
<dbReference type="PRINTS" id="PR00390">
    <property type="entry name" value="PHPHLIPASEC"/>
</dbReference>
<dbReference type="InterPro" id="IPR035023">
    <property type="entry name" value="PLC-gamma_C-SH2"/>
</dbReference>
<dbReference type="InterPro" id="IPR002048">
    <property type="entry name" value="EF_hand_dom"/>
</dbReference>
<dbReference type="SMART" id="SM00252">
    <property type="entry name" value="SH2"/>
    <property type="match status" value="2"/>
</dbReference>
<dbReference type="GO" id="GO:0051209">
    <property type="term" value="P:release of sequestered calcium ion into cytosol"/>
    <property type="evidence" value="ECO:0007669"/>
    <property type="project" value="TreeGrafter"/>
</dbReference>
<dbReference type="GO" id="GO:0009395">
    <property type="term" value="P:phospholipid catabolic process"/>
    <property type="evidence" value="ECO:0007669"/>
    <property type="project" value="UniProtKB-UniRule"/>
</dbReference>
<dbReference type="InterPro" id="IPR056586">
    <property type="entry name" value="EF-hand_PLCG1"/>
</dbReference>
<comment type="cofactor">
    <cofactor evidence="1">
        <name>Ca(2+)</name>
        <dbReference type="ChEBI" id="CHEBI:29108"/>
    </cofactor>
</comment>
<keyword evidence="7 12" id="KW-0442">Lipid degradation</keyword>
<dbReference type="FunFam" id="3.20.20.190:FF:000004">
    <property type="entry name" value="1-phosphatidylinositol 4,5-bisphosphate phosphodiesterase gamma"/>
    <property type="match status" value="1"/>
</dbReference>
<keyword evidence="6" id="KW-0106">Calcium</keyword>
<evidence type="ECO:0000259" key="18">
    <source>
        <dbReference type="PROSITE" id="PS50004"/>
    </source>
</evidence>
<comment type="function">
    <text evidence="12">Mediates the production of the second messenger molecules diacylglycerol (DAG) and inositol 1,4,5-trisphosphate (IP3). Plays an important role in the regulation of intracellular signaling cascades.</text>
</comment>
<dbReference type="GO" id="GO:0046488">
    <property type="term" value="P:phosphatidylinositol metabolic process"/>
    <property type="evidence" value="ECO:0007669"/>
    <property type="project" value="TreeGrafter"/>
</dbReference>
<organism evidence="21 22">
    <name type="scientific">Spodoptera littoralis</name>
    <name type="common">Egyptian cotton leafworm</name>
    <dbReference type="NCBI Taxonomy" id="7109"/>
    <lineage>
        <taxon>Eukaryota</taxon>
        <taxon>Metazoa</taxon>
        <taxon>Ecdysozoa</taxon>
        <taxon>Arthropoda</taxon>
        <taxon>Hexapoda</taxon>
        <taxon>Insecta</taxon>
        <taxon>Pterygota</taxon>
        <taxon>Neoptera</taxon>
        <taxon>Endopterygota</taxon>
        <taxon>Lepidoptera</taxon>
        <taxon>Glossata</taxon>
        <taxon>Ditrysia</taxon>
        <taxon>Noctuoidea</taxon>
        <taxon>Noctuidae</taxon>
        <taxon>Amphipyrinae</taxon>
        <taxon>Spodoptera</taxon>
    </lineage>
</organism>
<feature type="domain" description="SH2" evidence="15">
    <location>
        <begin position="572"/>
        <end position="673"/>
    </location>
</feature>
<dbReference type="GO" id="GO:0004435">
    <property type="term" value="F:phosphatidylinositol-4,5-bisphosphate phospholipase C activity"/>
    <property type="evidence" value="ECO:0007669"/>
    <property type="project" value="UniProtKB-UniRule"/>
</dbReference>
<dbReference type="InterPro" id="IPR017946">
    <property type="entry name" value="PLC-like_Pdiesterase_TIM-brl"/>
</dbReference>
<evidence type="ECO:0000313" key="21">
    <source>
        <dbReference type="EMBL" id="CAH1647496.1"/>
    </source>
</evidence>
<dbReference type="SMART" id="SM00326">
    <property type="entry name" value="SH3"/>
    <property type="match status" value="1"/>
</dbReference>
<proteinExistence type="predicted"/>
<dbReference type="EC" id="3.1.4.11" evidence="12"/>
<dbReference type="Proteomes" id="UP001153321">
    <property type="component" value="Chromosome Z"/>
</dbReference>
<dbReference type="InterPro" id="IPR016279">
    <property type="entry name" value="PLC-gamma"/>
</dbReference>
<evidence type="ECO:0000256" key="10">
    <source>
        <dbReference type="ARBA" id="ARBA00023224"/>
    </source>
</evidence>
<dbReference type="SUPFAM" id="SSF50044">
    <property type="entry name" value="SH3-domain"/>
    <property type="match status" value="1"/>
</dbReference>
<dbReference type="PROSITE" id="PS50001">
    <property type="entry name" value="SH2"/>
    <property type="match status" value="2"/>
</dbReference>
<dbReference type="InterPro" id="IPR001192">
    <property type="entry name" value="PI-PLC_fam"/>
</dbReference>
<dbReference type="CDD" id="cd09932">
    <property type="entry name" value="SH2_C-SH2_PLC_gamma_like"/>
    <property type="match status" value="1"/>
</dbReference>
<dbReference type="Pfam" id="PF00387">
    <property type="entry name" value="PI-PLC-Y"/>
    <property type="match status" value="1"/>
</dbReference>
<dbReference type="CDD" id="cd16201">
    <property type="entry name" value="EFh_PI-PLCgamma"/>
    <property type="match status" value="1"/>
</dbReference>
<keyword evidence="10 12" id="KW-0807">Transducer</keyword>
<evidence type="ECO:0000259" key="15">
    <source>
        <dbReference type="PROSITE" id="PS50001"/>
    </source>
</evidence>
<dbReference type="SUPFAM" id="SSF47473">
    <property type="entry name" value="EF-hand"/>
    <property type="match status" value="1"/>
</dbReference>
<keyword evidence="9 12" id="KW-0443">Lipid metabolism</keyword>
<evidence type="ECO:0000259" key="16">
    <source>
        <dbReference type="PROSITE" id="PS50002"/>
    </source>
</evidence>
<dbReference type="GO" id="GO:0010634">
    <property type="term" value="P:positive regulation of epithelial cell migration"/>
    <property type="evidence" value="ECO:0007669"/>
    <property type="project" value="TreeGrafter"/>
</dbReference>
<dbReference type="InterPro" id="IPR001452">
    <property type="entry name" value="SH3_domain"/>
</dbReference>